<evidence type="ECO:0000256" key="1">
    <source>
        <dbReference type="SAM" id="MobiDB-lite"/>
    </source>
</evidence>
<dbReference type="NCBIfam" id="TIGR03696">
    <property type="entry name" value="Rhs_assc_core"/>
    <property type="match status" value="1"/>
</dbReference>
<dbReference type="InterPro" id="IPR028897">
    <property type="entry name" value="Tox-HDC_dom"/>
</dbReference>
<dbReference type="EMBL" id="JAUSSK010000005">
    <property type="protein sequence ID" value="MDQ0011174.1"/>
    <property type="molecule type" value="Genomic_DNA"/>
</dbReference>
<proteinExistence type="predicted"/>
<comment type="caution">
    <text evidence="2">The sequence shown here is derived from an EMBL/GenBank/DDBJ whole genome shotgun (WGS) entry which is preliminary data.</text>
</comment>
<gene>
    <name evidence="2" type="ORF">J2T07_003384</name>
</gene>
<accession>A0ABT9T1L9</accession>
<reference evidence="2 3" key="1">
    <citation type="submission" date="2023-07" db="EMBL/GenBank/DDBJ databases">
        <title>Sorghum-associated microbial communities from plants grown in Nebraska, USA.</title>
        <authorList>
            <person name="Schachtman D."/>
        </authorList>
    </citation>
    <scope>NUCLEOTIDE SEQUENCE [LARGE SCALE GENOMIC DNA]</scope>
    <source>
        <strain evidence="2 3">CC60</strain>
    </source>
</reference>
<name>A0ABT9T1L9_9GAMM</name>
<evidence type="ECO:0000313" key="3">
    <source>
        <dbReference type="Proteomes" id="UP001237737"/>
    </source>
</evidence>
<sequence>MMHTLTSTYGAYGGRASSAAARTAFAGEVSEADTGFYLLGARFYSTTLRRFLAPDRASPFGRGGINRYTYCSGDPVNRIDPNGRTWLRWLAASSGLAGKSTGAASSVSPVSRDTNDAATTPAMMTSTAAPVADTVTITAAVDSVALMASNEPKAGGLFGWIGHMANAALGGSHLPTARNGSPTRRFVGGNSLIEQDAGTEIKPVRNIAVFIDGDIPAHRSTLNRNGNKDVTRNWIYGTHVRNPKSRIWAADTAINYKDLSNLFPHMTGRGITNATFYSGAHGKADGDNWAADRFHKSPDRAAYEDDLDVTIAAAAAAGLNIDVENMGDMLITTMRDLLARDGDHVIATCYGIADPVVMEALNQANVSLYYLRPPPAP</sequence>
<evidence type="ECO:0000313" key="2">
    <source>
        <dbReference type="EMBL" id="MDQ0011174.1"/>
    </source>
</evidence>
<keyword evidence="3" id="KW-1185">Reference proteome</keyword>
<dbReference type="Gene3D" id="2.180.10.10">
    <property type="entry name" value="RHS repeat-associated core"/>
    <property type="match status" value="1"/>
</dbReference>
<feature type="region of interest" description="Disordered" evidence="1">
    <location>
        <begin position="98"/>
        <end position="118"/>
    </location>
</feature>
<dbReference type="SUPFAM" id="SSF56399">
    <property type="entry name" value="ADP-ribosylation"/>
    <property type="match status" value="1"/>
</dbReference>
<organism evidence="2 3">
    <name type="scientific">Luteibacter jiangsuensis</name>
    <dbReference type="NCBI Taxonomy" id="637577"/>
    <lineage>
        <taxon>Bacteria</taxon>
        <taxon>Pseudomonadati</taxon>
        <taxon>Pseudomonadota</taxon>
        <taxon>Gammaproteobacteria</taxon>
        <taxon>Lysobacterales</taxon>
        <taxon>Rhodanobacteraceae</taxon>
        <taxon>Luteibacter</taxon>
    </lineage>
</organism>
<dbReference type="InterPro" id="IPR022385">
    <property type="entry name" value="Rhs_assc_core"/>
</dbReference>
<dbReference type="Proteomes" id="UP001237737">
    <property type="component" value="Unassembled WGS sequence"/>
</dbReference>
<protein>
    <submittedName>
        <fullName evidence="2">RHS repeat-associated protein</fullName>
    </submittedName>
</protein>
<dbReference type="RefSeq" id="WP_306851438.1">
    <property type="nucleotide sequence ID" value="NZ_JAUSSK010000005.1"/>
</dbReference>
<dbReference type="Pfam" id="PF15656">
    <property type="entry name" value="Tox-HDC"/>
    <property type="match status" value="1"/>
</dbReference>
<feature type="compositionally biased region" description="Polar residues" evidence="1">
    <location>
        <begin position="102"/>
        <end position="112"/>
    </location>
</feature>